<feature type="non-terminal residue" evidence="2">
    <location>
        <position position="1"/>
    </location>
</feature>
<sequence>PEDDRHATGEAISATTLPAALGLLDARLTATSKGSRYLLANDVLSMADLDVYAIVALIKSGWLAGISTTAADVFPKLSAVHGAVEAHPKVAAWAAKHATTE</sequence>
<accession>A0A6A4Z1D0</accession>
<feature type="domain" description="GST C-terminal" evidence="1">
    <location>
        <begin position="1"/>
        <end position="101"/>
    </location>
</feature>
<dbReference type="AlphaFoldDB" id="A0A6A4Z1D0"/>
<reference evidence="2" key="1">
    <citation type="submission" date="2019-06" db="EMBL/GenBank/DDBJ databases">
        <title>Genomics analysis of Aphanomyces spp. identifies a new class of oomycete effector associated with host adaptation.</title>
        <authorList>
            <person name="Gaulin E."/>
        </authorList>
    </citation>
    <scope>NUCLEOTIDE SEQUENCE</scope>
    <source>
        <strain evidence="2">CBS 578.67</strain>
    </source>
</reference>
<protein>
    <recommendedName>
        <fullName evidence="1">GST C-terminal domain-containing protein</fullName>
    </recommendedName>
</protein>
<dbReference type="InterPro" id="IPR036282">
    <property type="entry name" value="Glutathione-S-Trfase_C_sf"/>
</dbReference>
<dbReference type="InterPro" id="IPR004046">
    <property type="entry name" value="GST_C"/>
</dbReference>
<dbReference type="Gene3D" id="1.20.1050.10">
    <property type="match status" value="1"/>
</dbReference>
<name>A0A6A4Z1D0_9STRA</name>
<dbReference type="EMBL" id="VJMH01004546">
    <property type="protein sequence ID" value="KAF0702648.1"/>
    <property type="molecule type" value="Genomic_DNA"/>
</dbReference>
<proteinExistence type="predicted"/>
<dbReference type="OrthoDB" id="420389at2759"/>
<dbReference type="SUPFAM" id="SSF47616">
    <property type="entry name" value="GST C-terminal domain-like"/>
    <property type="match status" value="1"/>
</dbReference>
<evidence type="ECO:0000259" key="1">
    <source>
        <dbReference type="PROSITE" id="PS50405"/>
    </source>
</evidence>
<dbReference type="Pfam" id="PF14497">
    <property type="entry name" value="GST_C_3"/>
    <property type="match status" value="1"/>
</dbReference>
<gene>
    <name evidence="2" type="ORF">As57867_007733</name>
</gene>
<organism evidence="2">
    <name type="scientific">Aphanomyces stellatus</name>
    <dbReference type="NCBI Taxonomy" id="120398"/>
    <lineage>
        <taxon>Eukaryota</taxon>
        <taxon>Sar</taxon>
        <taxon>Stramenopiles</taxon>
        <taxon>Oomycota</taxon>
        <taxon>Saprolegniomycetes</taxon>
        <taxon>Saprolegniales</taxon>
        <taxon>Verrucalvaceae</taxon>
        <taxon>Aphanomyces</taxon>
    </lineage>
</organism>
<dbReference type="InterPro" id="IPR010987">
    <property type="entry name" value="Glutathione-S-Trfase_C-like"/>
</dbReference>
<evidence type="ECO:0000313" key="2">
    <source>
        <dbReference type="EMBL" id="KAF0702648.1"/>
    </source>
</evidence>
<comment type="caution">
    <text evidence="2">The sequence shown here is derived from an EMBL/GenBank/DDBJ whole genome shotgun (WGS) entry which is preliminary data.</text>
</comment>
<dbReference type="PROSITE" id="PS50405">
    <property type="entry name" value="GST_CTER"/>
    <property type="match status" value="1"/>
</dbReference>